<protein>
    <submittedName>
        <fullName evidence="6">DoxX-like family protein</fullName>
    </submittedName>
</protein>
<organism evidence="6 7">
    <name type="scientific">Brevibacillus laterosporus LMG 15441</name>
    <dbReference type="NCBI Taxonomy" id="1042163"/>
    <lineage>
        <taxon>Bacteria</taxon>
        <taxon>Bacillati</taxon>
        <taxon>Bacillota</taxon>
        <taxon>Bacilli</taxon>
        <taxon>Bacillales</taxon>
        <taxon>Paenibacillaceae</taxon>
        <taxon>Brevibacillus</taxon>
    </lineage>
</organism>
<keyword evidence="4 5" id="KW-0472">Membrane</keyword>
<reference evidence="6 7" key="1">
    <citation type="journal article" date="2011" name="J. Bacteriol.">
        <title>Genome sequence of Brevibacillus laterosporus LMG 15441, a pathogen of invertebrates.</title>
        <authorList>
            <person name="Djukic M."/>
            <person name="Poehlein A."/>
            <person name="Thurmer A."/>
            <person name="Daniel R."/>
        </authorList>
    </citation>
    <scope>NUCLEOTIDE SEQUENCE [LARGE SCALE GENOMIC DNA]</scope>
    <source>
        <strain evidence="6 7">LMG 15441</strain>
    </source>
</reference>
<accession>A0A075RCF1</accession>
<dbReference type="AlphaFoldDB" id="A0A075RCF1"/>
<feature type="transmembrane region" description="Helical" evidence="5">
    <location>
        <begin position="42"/>
        <end position="64"/>
    </location>
</feature>
<dbReference type="InterPro" id="IPR032808">
    <property type="entry name" value="DoxX"/>
</dbReference>
<dbReference type="GO" id="GO:0016020">
    <property type="term" value="C:membrane"/>
    <property type="evidence" value="ECO:0007669"/>
    <property type="project" value="UniProtKB-SubCell"/>
</dbReference>
<dbReference type="EMBL" id="CP007806">
    <property type="protein sequence ID" value="AIG28873.1"/>
    <property type="molecule type" value="Genomic_DNA"/>
</dbReference>
<dbReference type="HOGENOM" id="CLU_126433_4_1_9"/>
<dbReference type="Pfam" id="PF13564">
    <property type="entry name" value="DoxX_2"/>
    <property type="match status" value="1"/>
</dbReference>
<evidence type="ECO:0000313" key="6">
    <source>
        <dbReference type="EMBL" id="AIG28873.1"/>
    </source>
</evidence>
<evidence type="ECO:0000256" key="5">
    <source>
        <dbReference type="SAM" id="Phobius"/>
    </source>
</evidence>
<sequence>MHFTILLFQIVCIGLFSVSIFNKFTSSKTMVQHWNEYGYPMWLMYVTATCELIGFIGVIASFWIPAALKFSASIFIVIMIAALYAHIIRAKHKPITSLRAVIVLILCIIVVSG</sequence>
<feature type="transmembrane region" description="Helical" evidence="5">
    <location>
        <begin position="95"/>
        <end position="112"/>
    </location>
</feature>
<name>A0A075RCF1_BRELA</name>
<dbReference type="STRING" id="1042163.BRLA_c046100"/>
<keyword evidence="3 5" id="KW-1133">Transmembrane helix</keyword>
<proteinExistence type="predicted"/>
<keyword evidence="2 5" id="KW-0812">Transmembrane</keyword>
<keyword evidence="7" id="KW-1185">Reference proteome</keyword>
<gene>
    <name evidence="6" type="ORF">BRLA_c046100</name>
</gene>
<evidence type="ECO:0000313" key="7">
    <source>
        <dbReference type="Proteomes" id="UP000005850"/>
    </source>
</evidence>
<dbReference type="Proteomes" id="UP000005850">
    <property type="component" value="Chromosome"/>
</dbReference>
<evidence type="ECO:0000256" key="4">
    <source>
        <dbReference type="ARBA" id="ARBA00023136"/>
    </source>
</evidence>
<evidence type="ECO:0000256" key="3">
    <source>
        <dbReference type="ARBA" id="ARBA00022989"/>
    </source>
</evidence>
<feature type="transmembrane region" description="Helical" evidence="5">
    <location>
        <begin position="70"/>
        <end position="88"/>
    </location>
</feature>
<evidence type="ECO:0000256" key="2">
    <source>
        <dbReference type="ARBA" id="ARBA00022692"/>
    </source>
</evidence>
<feature type="transmembrane region" description="Helical" evidence="5">
    <location>
        <begin position="6"/>
        <end position="22"/>
    </location>
</feature>
<evidence type="ECO:0000256" key="1">
    <source>
        <dbReference type="ARBA" id="ARBA00004141"/>
    </source>
</evidence>
<dbReference type="RefSeq" id="WP_003334048.1">
    <property type="nucleotide sequence ID" value="NZ_CP007806.1"/>
</dbReference>
<dbReference type="KEGG" id="blr:BRLA_c046100"/>
<comment type="subcellular location">
    <subcellularLocation>
        <location evidence="1">Membrane</location>
        <topology evidence="1">Multi-pass membrane protein</topology>
    </subcellularLocation>
</comment>